<reference evidence="1" key="1">
    <citation type="journal article" date="2015" name="Nature">
        <title>Complex archaea that bridge the gap between prokaryotes and eukaryotes.</title>
        <authorList>
            <person name="Spang A."/>
            <person name="Saw J.H."/>
            <person name="Jorgensen S.L."/>
            <person name="Zaremba-Niedzwiedzka K."/>
            <person name="Martijn J."/>
            <person name="Lind A.E."/>
            <person name="van Eijk R."/>
            <person name="Schleper C."/>
            <person name="Guy L."/>
            <person name="Ettema T.J."/>
        </authorList>
    </citation>
    <scope>NUCLEOTIDE SEQUENCE</scope>
</reference>
<name>A0A0F9V9V2_9ZZZZ</name>
<proteinExistence type="predicted"/>
<gene>
    <name evidence="1" type="ORF">LCGC14_0510390</name>
</gene>
<accession>A0A0F9V9V2</accession>
<dbReference type="AlphaFoldDB" id="A0A0F9V9V2"/>
<sequence length="102" mass="11162">MAKGFKKVAFRRAEGGSLQGRINTTYARLVKVFGQPNSKGDGYKVDVQWILQAGPGVIVTIYNWKDGKNYLGKEGLAVSRIRDWHIGGETKGVVNLIRAALG</sequence>
<protein>
    <submittedName>
        <fullName evidence="1">Uncharacterized protein</fullName>
    </submittedName>
</protein>
<dbReference type="EMBL" id="LAZR01000618">
    <property type="protein sequence ID" value="KKN62628.1"/>
    <property type="molecule type" value="Genomic_DNA"/>
</dbReference>
<organism evidence="1">
    <name type="scientific">marine sediment metagenome</name>
    <dbReference type="NCBI Taxonomy" id="412755"/>
    <lineage>
        <taxon>unclassified sequences</taxon>
        <taxon>metagenomes</taxon>
        <taxon>ecological metagenomes</taxon>
    </lineage>
</organism>
<comment type="caution">
    <text evidence="1">The sequence shown here is derived from an EMBL/GenBank/DDBJ whole genome shotgun (WGS) entry which is preliminary data.</text>
</comment>
<evidence type="ECO:0000313" key="1">
    <source>
        <dbReference type="EMBL" id="KKN62628.1"/>
    </source>
</evidence>